<evidence type="ECO:0000256" key="1">
    <source>
        <dbReference type="PIRSR" id="PIRSR601310-1"/>
    </source>
</evidence>
<dbReference type="InterPro" id="IPR001310">
    <property type="entry name" value="Histidine_triad_HIT"/>
</dbReference>
<dbReference type="PROSITE" id="PS00892">
    <property type="entry name" value="HIT_1"/>
    <property type="match status" value="1"/>
</dbReference>
<dbReference type="PROSITE" id="PS51084">
    <property type="entry name" value="HIT_2"/>
    <property type="match status" value="1"/>
</dbReference>
<protein>
    <submittedName>
        <fullName evidence="5">Histidine triad nucleotide-binding protein</fullName>
    </submittedName>
</protein>
<dbReference type="PANTHER" id="PTHR23089">
    <property type="entry name" value="HISTIDINE TRIAD HIT PROTEIN"/>
    <property type="match status" value="1"/>
</dbReference>
<dbReference type="OrthoDB" id="9784774at2"/>
<dbReference type="InterPro" id="IPR019808">
    <property type="entry name" value="Histidine_triad_CS"/>
</dbReference>
<name>A0A5Q2N6K6_9FIRM</name>
<evidence type="ECO:0000256" key="2">
    <source>
        <dbReference type="PIRSR" id="PIRSR601310-3"/>
    </source>
</evidence>
<proteinExistence type="predicted"/>
<sequence length="114" mass="12649">MEDCIFCKIVNREIGTPLLYEDEEVVAFRDINPVAPDHILIIPRKHIRSVADSTEEEELIMGKLFGAARKIAKAQGFQENGFRLVVNTGADGGQTVFHLHMHLLAGRALGWPPG</sequence>
<organism evidence="5 6">
    <name type="scientific">Heliorestis convoluta</name>
    <dbReference type="NCBI Taxonomy" id="356322"/>
    <lineage>
        <taxon>Bacteria</taxon>
        <taxon>Bacillati</taxon>
        <taxon>Bacillota</taxon>
        <taxon>Clostridia</taxon>
        <taxon>Eubacteriales</taxon>
        <taxon>Heliobacteriaceae</taxon>
        <taxon>Heliorestis</taxon>
    </lineage>
</organism>
<dbReference type="SUPFAM" id="SSF54197">
    <property type="entry name" value="HIT-like"/>
    <property type="match status" value="1"/>
</dbReference>
<evidence type="ECO:0000259" key="4">
    <source>
        <dbReference type="PROSITE" id="PS51084"/>
    </source>
</evidence>
<dbReference type="Proteomes" id="UP000366051">
    <property type="component" value="Chromosome"/>
</dbReference>
<evidence type="ECO:0000313" key="6">
    <source>
        <dbReference type="Proteomes" id="UP000366051"/>
    </source>
</evidence>
<evidence type="ECO:0000256" key="3">
    <source>
        <dbReference type="PROSITE-ProRule" id="PRU00464"/>
    </source>
</evidence>
<feature type="active site" description="Tele-AMP-histidine intermediate" evidence="1">
    <location>
        <position position="100"/>
    </location>
</feature>
<keyword evidence="6" id="KW-1185">Reference proteome</keyword>
<feature type="short sequence motif" description="Histidine triad motif" evidence="2 3">
    <location>
        <begin position="98"/>
        <end position="102"/>
    </location>
</feature>
<dbReference type="PRINTS" id="PR00332">
    <property type="entry name" value="HISTRIAD"/>
</dbReference>
<dbReference type="Pfam" id="PF01230">
    <property type="entry name" value="HIT"/>
    <property type="match status" value="1"/>
</dbReference>
<dbReference type="InterPro" id="IPR036265">
    <property type="entry name" value="HIT-like_sf"/>
</dbReference>
<reference evidence="6" key="1">
    <citation type="submission" date="2019-11" db="EMBL/GenBank/DDBJ databases">
        <title>Genome sequence of Heliorestis convoluta strain HH, an alkaliphilic and minimalistic phototrophic bacterium from a soda lake in Egypt.</title>
        <authorList>
            <person name="Dewey E.D."/>
            <person name="Stokes L.M."/>
            <person name="Burchell B.M."/>
            <person name="Shaffer K.N."/>
            <person name="Huntington A.M."/>
            <person name="Baker J.M."/>
            <person name="Nadendla S."/>
            <person name="Giglio M.G."/>
            <person name="Touchman J.W."/>
            <person name="Blankenship R.E."/>
            <person name="Madigan M.T."/>
            <person name="Sattley W.M."/>
        </authorList>
    </citation>
    <scope>NUCLEOTIDE SEQUENCE [LARGE SCALE GENOMIC DNA]</scope>
    <source>
        <strain evidence="6">HH</strain>
    </source>
</reference>
<dbReference type="AlphaFoldDB" id="A0A5Q2N6K6"/>
<gene>
    <name evidence="5" type="ORF">FTV88_1802</name>
</gene>
<dbReference type="GO" id="GO:0003824">
    <property type="term" value="F:catalytic activity"/>
    <property type="evidence" value="ECO:0007669"/>
    <property type="project" value="InterPro"/>
</dbReference>
<evidence type="ECO:0000313" key="5">
    <source>
        <dbReference type="EMBL" id="QGG47900.1"/>
    </source>
</evidence>
<dbReference type="RefSeq" id="WP_153725195.1">
    <property type="nucleotide sequence ID" value="NZ_CP045875.1"/>
</dbReference>
<dbReference type="KEGG" id="hcv:FTV88_1802"/>
<feature type="domain" description="HIT" evidence="4">
    <location>
        <begin position="5"/>
        <end position="114"/>
    </location>
</feature>
<dbReference type="EMBL" id="CP045875">
    <property type="protein sequence ID" value="QGG47900.1"/>
    <property type="molecule type" value="Genomic_DNA"/>
</dbReference>
<dbReference type="Gene3D" id="3.30.428.10">
    <property type="entry name" value="HIT-like"/>
    <property type="match status" value="1"/>
</dbReference>
<dbReference type="InterPro" id="IPR011146">
    <property type="entry name" value="HIT-like"/>
</dbReference>
<dbReference type="CDD" id="cd01276">
    <property type="entry name" value="PKCI_related"/>
    <property type="match status" value="1"/>
</dbReference>
<accession>A0A5Q2N6K6</accession>